<evidence type="ECO:0000256" key="1">
    <source>
        <dbReference type="ARBA" id="ARBA00004613"/>
    </source>
</evidence>
<dbReference type="SUPFAM" id="SSF51126">
    <property type="entry name" value="Pectin lyase-like"/>
    <property type="match status" value="1"/>
</dbReference>
<dbReference type="InterPro" id="IPR012334">
    <property type="entry name" value="Pectin_lyas_fold"/>
</dbReference>
<evidence type="ECO:0000313" key="16">
    <source>
        <dbReference type="EMBL" id="CRK14644.1"/>
    </source>
</evidence>
<dbReference type="AlphaFoldDB" id="A0A0G4KXY9"/>
<comment type="subcellular location">
    <subcellularLocation>
        <location evidence="1">Secreted</location>
    </subcellularLocation>
</comment>
<keyword evidence="7" id="KW-1015">Disulfide bond</keyword>
<dbReference type="PANTHER" id="PTHR31736:SF14">
    <property type="entry name" value="EXOPOLYGALACTURONASE X-1-RELATED"/>
    <property type="match status" value="1"/>
</dbReference>
<dbReference type="GO" id="GO:0005975">
    <property type="term" value="P:carbohydrate metabolic process"/>
    <property type="evidence" value="ECO:0007669"/>
    <property type="project" value="InterPro"/>
</dbReference>
<feature type="active site" evidence="13">
    <location>
        <position position="278"/>
    </location>
</feature>
<evidence type="ECO:0000256" key="13">
    <source>
        <dbReference type="PROSITE-ProRule" id="PRU10052"/>
    </source>
</evidence>
<evidence type="ECO:0000256" key="15">
    <source>
        <dbReference type="SAM" id="SignalP"/>
    </source>
</evidence>
<dbReference type="GO" id="GO:0005576">
    <property type="term" value="C:extracellular region"/>
    <property type="evidence" value="ECO:0007669"/>
    <property type="project" value="UniProtKB-SubCell"/>
</dbReference>
<dbReference type="InterPro" id="IPR011050">
    <property type="entry name" value="Pectin_lyase_fold/virulence"/>
</dbReference>
<proteinExistence type="inferred from homology"/>
<keyword evidence="3" id="KW-0964">Secreted</keyword>
<keyword evidence="9 14" id="KW-0326">Glycosidase</keyword>
<dbReference type="Proteomes" id="UP000045706">
    <property type="component" value="Unassembled WGS sequence"/>
</dbReference>
<protein>
    <recommendedName>
        <fullName evidence="11">galacturonan 1,4-alpha-galacturonidase</fullName>
        <ecNumber evidence="11">3.2.1.67</ecNumber>
    </recommendedName>
</protein>
<evidence type="ECO:0000256" key="5">
    <source>
        <dbReference type="ARBA" id="ARBA00022737"/>
    </source>
</evidence>
<reference evidence="17" key="1">
    <citation type="submission" date="2015-05" db="EMBL/GenBank/DDBJ databases">
        <authorList>
            <person name="Fogelqvist Johan"/>
        </authorList>
    </citation>
    <scope>NUCLEOTIDE SEQUENCE [LARGE SCALE GENOMIC DNA]</scope>
</reference>
<keyword evidence="8" id="KW-0325">Glycoprotein</keyword>
<dbReference type="InterPro" id="IPR000743">
    <property type="entry name" value="Glyco_hydro_28"/>
</dbReference>
<evidence type="ECO:0000313" key="17">
    <source>
        <dbReference type="Proteomes" id="UP000045706"/>
    </source>
</evidence>
<evidence type="ECO:0000256" key="12">
    <source>
        <dbReference type="ARBA" id="ARBA00048766"/>
    </source>
</evidence>
<dbReference type="PANTHER" id="PTHR31736">
    <property type="match status" value="1"/>
</dbReference>
<evidence type="ECO:0000256" key="10">
    <source>
        <dbReference type="ARBA" id="ARBA00023316"/>
    </source>
</evidence>
<comment type="similarity">
    <text evidence="2 14">Belongs to the glycosyl hydrolase 28 family.</text>
</comment>
<evidence type="ECO:0000256" key="3">
    <source>
        <dbReference type="ARBA" id="ARBA00022525"/>
    </source>
</evidence>
<feature type="signal peptide" evidence="15">
    <location>
        <begin position="1"/>
        <end position="19"/>
    </location>
</feature>
<evidence type="ECO:0000256" key="11">
    <source>
        <dbReference type="ARBA" id="ARBA00038933"/>
    </source>
</evidence>
<dbReference type="GO" id="GO:0004650">
    <property type="term" value="F:polygalacturonase activity"/>
    <property type="evidence" value="ECO:0007669"/>
    <property type="project" value="InterPro"/>
</dbReference>
<dbReference type="GO" id="GO:0047911">
    <property type="term" value="F:galacturan 1,4-alpha-galacturonidase activity"/>
    <property type="evidence" value="ECO:0007669"/>
    <property type="project" value="UniProtKB-EC"/>
</dbReference>
<keyword evidence="10" id="KW-0961">Cell wall biogenesis/degradation</keyword>
<dbReference type="Pfam" id="PF00295">
    <property type="entry name" value="Glyco_hydro_28"/>
    <property type="match status" value="1"/>
</dbReference>
<dbReference type="PROSITE" id="PS00502">
    <property type="entry name" value="POLYGALACTURONASE"/>
    <property type="match status" value="1"/>
</dbReference>
<organism evidence="16 17">
    <name type="scientific">Verticillium longisporum</name>
    <name type="common">Verticillium dahliae var. longisporum</name>
    <dbReference type="NCBI Taxonomy" id="100787"/>
    <lineage>
        <taxon>Eukaryota</taxon>
        <taxon>Fungi</taxon>
        <taxon>Dikarya</taxon>
        <taxon>Ascomycota</taxon>
        <taxon>Pezizomycotina</taxon>
        <taxon>Sordariomycetes</taxon>
        <taxon>Hypocreomycetidae</taxon>
        <taxon>Glomerellales</taxon>
        <taxon>Plectosphaerellaceae</taxon>
        <taxon>Verticillium</taxon>
    </lineage>
</organism>
<evidence type="ECO:0000256" key="7">
    <source>
        <dbReference type="ARBA" id="ARBA00023157"/>
    </source>
</evidence>
<evidence type="ECO:0000256" key="9">
    <source>
        <dbReference type="ARBA" id="ARBA00023295"/>
    </source>
</evidence>
<keyword evidence="4 15" id="KW-0732">Signal</keyword>
<keyword evidence="6 14" id="KW-0378">Hydrolase</keyword>
<dbReference type="EC" id="3.2.1.67" evidence="11"/>
<evidence type="ECO:0000256" key="6">
    <source>
        <dbReference type="ARBA" id="ARBA00022801"/>
    </source>
</evidence>
<dbReference type="Gene3D" id="2.160.20.10">
    <property type="entry name" value="Single-stranded right-handed beta-helix, Pectin lyase-like"/>
    <property type="match status" value="1"/>
</dbReference>
<comment type="catalytic activity">
    <reaction evidence="12">
        <text>[(1-&gt;4)-alpha-D-galacturonosyl](n) + H2O = alpha-D-galacturonate + [(1-&gt;4)-alpha-D-galacturonosyl](n-1)</text>
        <dbReference type="Rhea" id="RHEA:14117"/>
        <dbReference type="Rhea" id="RHEA-COMP:14570"/>
        <dbReference type="Rhea" id="RHEA-COMP:14572"/>
        <dbReference type="ChEBI" id="CHEBI:15377"/>
        <dbReference type="ChEBI" id="CHEBI:58658"/>
        <dbReference type="ChEBI" id="CHEBI:140523"/>
        <dbReference type="EC" id="3.2.1.67"/>
    </reaction>
</comment>
<sequence>MLVSVSALSVAWLAAAVQGAVCAAPAKASIVRPNIKAWPLNPGNLHLNSPARSADKVCYVKPSCVGKDDAAAILKAFQQCNNGGTVVLDRNYTIASPLDLTFLNAIDVAITGTINFSDNMTSWADHMFKYAYQDSLAMWRFGGKDVNIYGQGVGVMNGNGQVWWDAFAANSALLRPILFVVDGLHGGSVTGLNMRNPPDWFNLIANSSNIIVSDLDLKVKILQSISKHIAKNTDGWDTYRSDSIVIQNSVINNGDDCVSFKPNSTNIVVQGLQCNGSHGISVGSLGQYIDEFDIVENIYVYNISMANASDGARIKVWPGMYTPFQPTLSGGGGSGYVKNVTYDGLFNTNNDWAIELTQCYGQKNLTLCNEYPSNMIIQDVVFKNMWGTTSKSHDPNVGTLVCSAPGLCKNIRAQNITVTPPSGKPAKFICTNLDNSLLDIACS</sequence>
<name>A0A0G4KXY9_VERLO</name>
<keyword evidence="5" id="KW-0677">Repeat</keyword>
<dbReference type="EMBL" id="CVQI01005224">
    <property type="protein sequence ID" value="CRK14644.1"/>
    <property type="molecule type" value="Genomic_DNA"/>
</dbReference>
<dbReference type="GO" id="GO:0071555">
    <property type="term" value="P:cell wall organization"/>
    <property type="evidence" value="ECO:0007669"/>
    <property type="project" value="UniProtKB-KW"/>
</dbReference>
<accession>A0A0G4KXY9</accession>
<evidence type="ECO:0000256" key="14">
    <source>
        <dbReference type="RuleBase" id="RU361169"/>
    </source>
</evidence>
<feature type="chain" id="PRO_5002565907" description="galacturonan 1,4-alpha-galacturonidase" evidence="15">
    <location>
        <begin position="20"/>
        <end position="443"/>
    </location>
</feature>
<evidence type="ECO:0000256" key="4">
    <source>
        <dbReference type="ARBA" id="ARBA00022729"/>
    </source>
</evidence>
<evidence type="ECO:0000256" key="2">
    <source>
        <dbReference type="ARBA" id="ARBA00008834"/>
    </source>
</evidence>
<gene>
    <name evidence="16" type="ORF">BN1723_010425</name>
</gene>
<evidence type="ECO:0000256" key="8">
    <source>
        <dbReference type="ARBA" id="ARBA00023180"/>
    </source>
</evidence>